<evidence type="ECO:0000256" key="1">
    <source>
        <dbReference type="SAM" id="MobiDB-lite"/>
    </source>
</evidence>
<evidence type="ECO:0000313" key="3">
    <source>
        <dbReference type="EMBL" id="TYL50425.1"/>
    </source>
</evidence>
<dbReference type="PANTHER" id="PTHR37291">
    <property type="entry name" value="5-METHYLCYTOSINE-SPECIFIC RESTRICTION ENZYME B"/>
    <property type="match status" value="1"/>
</dbReference>
<evidence type="ECO:0000313" key="4">
    <source>
        <dbReference type="Proteomes" id="UP000325243"/>
    </source>
</evidence>
<proteinExistence type="predicted"/>
<dbReference type="SUPFAM" id="SSF52540">
    <property type="entry name" value="P-loop containing nucleoside triphosphate hydrolases"/>
    <property type="match status" value="1"/>
</dbReference>
<dbReference type="Proteomes" id="UP000325243">
    <property type="component" value="Unassembled WGS sequence"/>
</dbReference>
<dbReference type="PANTHER" id="PTHR37291:SF1">
    <property type="entry name" value="TYPE IV METHYL-DIRECTED RESTRICTION ENZYME ECOKMCRB SUBUNIT"/>
    <property type="match status" value="1"/>
</dbReference>
<dbReference type="Gene3D" id="3.40.50.300">
    <property type="entry name" value="P-loop containing nucleotide triphosphate hydrolases"/>
    <property type="match status" value="1"/>
</dbReference>
<name>A0A5S4V8I7_9MICO</name>
<dbReference type="EMBL" id="VSSB01000002">
    <property type="protein sequence ID" value="TYL50425.1"/>
    <property type="molecule type" value="Genomic_DNA"/>
</dbReference>
<organism evidence="3 4">
    <name type="scientific">Agromyces mariniharenae</name>
    <dbReference type="NCBI Taxonomy" id="2604423"/>
    <lineage>
        <taxon>Bacteria</taxon>
        <taxon>Bacillati</taxon>
        <taxon>Actinomycetota</taxon>
        <taxon>Actinomycetes</taxon>
        <taxon>Micrococcales</taxon>
        <taxon>Microbacteriaceae</taxon>
        <taxon>Agromyces</taxon>
    </lineage>
</organism>
<protein>
    <submittedName>
        <fullName evidence="3">AAA domain-containing protein</fullName>
    </submittedName>
</protein>
<dbReference type="AlphaFoldDB" id="A0A5S4V8I7"/>
<dbReference type="RefSeq" id="WP_148734526.1">
    <property type="nucleotide sequence ID" value="NZ_VSSB01000002.1"/>
</dbReference>
<dbReference type="Pfam" id="PF07728">
    <property type="entry name" value="AAA_5"/>
    <property type="match status" value="1"/>
</dbReference>
<dbReference type="SMART" id="SM00382">
    <property type="entry name" value="AAA"/>
    <property type="match status" value="1"/>
</dbReference>
<dbReference type="InterPro" id="IPR003593">
    <property type="entry name" value="AAA+_ATPase"/>
</dbReference>
<dbReference type="GO" id="GO:0005524">
    <property type="term" value="F:ATP binding"/>
    <property type="evidence" value="ECO:0007669"/>
    <property type="project" value="InterPro"/>
</dbReference>
<dbReference type="InterPro" id="IPR052934">
    <property type="entry name" value="Methyl-DNA_Rec/Restrict_Enz"/>
</dbReference>
<reference evidence="3 4" key="1">
    <citation type="submission" date="2019-08" db="EMBL/GenBank/DDBJ databases">
        <authorList>
            <person name="Hu J."/>
        </authorList>
    </citation>
    <scope>NUCLEOTIDE SEQUENCE [LARGE SCALE GENOMIC DNA]</scope>
    <source>
        <strain evidence="3 4">NEAU-184</strain>
    </source>
</reference>
<evidence type="ECO:0000259" key="2">
    <source>
        <dbReference type="SMART" id="SM00382"/>
    </source>
</evidence>
<sequence length="547" mass="59298">MAEAVDGMGRTVDEALGALQIFKNVVLFGPPGTGKTYARDRIAAAWLTHSGRHVVTAGTMKDKDGNDRSFPFSVTLHPSTTYEEFVEGLRYDDTKGIQRFVLQPGFVRLVVEAARSDPDRDYLILIDELNRANVPKVFGDLLLTVEASKRAQWNGTEWVDGTPVTLPYSGLSFEMPSNVYLLGTMNSSDRSIAPLDAALRRRFAFVSVEPLSGDQLLGALASEYDVDEATAEMIWKPSVGALDTINDVLTKCLGPDSRLGHSYLFVDPSSLEAELETGALGEVFWMTTAGRMDTGSQLQFPATVWSNAFLPGVGFADPMQVPTAQGSAGEVVTRFRGRTYTPAITRNSANNTIRLSKNGEGESALPMAELTGHIALFRPISGTDRTMELVVVPLSRADALWRASRPGQRPKEGEARTWGVIPAQPKQRDRLWWVWRYAILPQLIETVTQAYAAGLLVAGTRRAEWLTEASFEQAARAKLEAALAQFDAFLAQSLGLTIVEEGRGMTRGLAVIEAAPGPEAAHAGPKETGGGDKAQTEEPVEAPAAET</sequence>
<feature type="domain" description="AAA+ ATPase" evidence="2">
    <location>
        <begin position="21"/>
        <end position="213"/>
    </location>
</feature>
<feature type="region of interest" description="Disordered" evidence="1">
    <location>
        <begin position="516"/>
        <end position="547"/>
    </location>
</feature>
<dbReference type="GO" id="GO:0016887">
    <property type="term" value="F:ATP hydrolysis activity"/>
    <property type="evidence" value="ECO:0007669"/>
    <property type="project" value="InterPro"/>
</dbReference>
<dbReference type="InterPro" id="IPR011704">
    <property type="entry name" value="ATPase_dyneun-rel_AAA"/>
</dbReference>
<gene>
    <name evidence="3" type="ORF">FYC51_14555</name>
</gene>
<accession>A0A5S4V8I7</accession>
<dbReference type="InterPro" id="IPR027417">
    <property type="entry name" value="P-loop_NTPase"/>
</dbReference>
<comment type="caution">
    <text evidence="3">The sequence shown here is derived from an EMBL/GenBank/DDBJ whole genome shotgun (WGS) entry which is preliminary data.</text>
</comment>
<keyword evidence="4" id="KW-1185">Reference proteome</keyword>